<accession>A0A6B0U305</accession>
<feature type="chain" id="PRO_5025416355" evidence="1">
    <location>
        <begin position="21"/>
        <end position="71"/>
    </location>
</feature>
<evidence type="ECO:0000256" key="1">
    <source>
        <dbReference type="SAM" id="SignalP"/>
    </source>
</evidence>
<feature type="signal peptide" evidence="1">
    <location>
        <begin position="1"/>
        <end position="20"/>
    </location>
</feature>
<organism evidence="2">
    <name type="scientific">Ixodes ricinus</name>
    <name type="common">Common tick</name>
    <name type="synonym">Acarus ricinus</name>
    <dbReference type="NCBI Taxonomy" id="34613"/>
    <lineage>
        <taxon>Eukaryota</taxon>
        <taxon>Metazoa</taxon>
        <taxon>Ecdysozoa</taxon>
        <taxon>Arthropoda</taxon>
        <taxon>Chelicerata</taxon>
        <taxon>Arachnida</taxon>
        <taxon>Acari</taxon>
        <taxon>Parasitiformes</taxon>
        <taxon>Ixodida</taxon>
        <taxon>Ixodoidea</taxon>
        <taxon>Ixodidae</taxon>
        <taxon>Ixodinae</taxon>
        <taxon>Ixodes</taxon>
    </lineage>
</organism>
<evidence type="ECO:0000313" key="2">
    <source>
        <dbReference type="EMBL" id="MXU82885.1"/>
    </source>
</evidence>
<proteinExistence type="predicted"/>
<dbReference type="EMBL" id="GIFC01000802">
    <property type="protein sequence ID" value="MXU82885.1"/>
    <property type="molecule type" value="Transcribed_RNA"/>
</dbReference>
<reference evidence="2" key="1">
    <citation type="submission" date="2019-12" db="EMBL/GenBank/DDBJ databases">
        <title>An insight into the sialome of adult female Ixodes ricinus ticks feeding for 6 days.</title>
        <authorList>
            <person name="Perner J."/>
            <person name="Ribeiro J.M.C."/>
        </authorList>
    </citation>
    <scope>NUCLEOTIDE SEQUENCE</scope>
    <source>
        <strain evidence="2">Semi-engorged</strain>
        <tissue evidence="2">Salivary glands</tissue>
    </source>
</reference>
<protein>
    <submittedName>
        <fullName evidence="2">Putative secreted protein</fullName>
    </submittedName>
</protein>
<dbReference type="AlphaFoldDB" id="A0A6B0U305"/>
<sequence length="71" mass="7585">MPPLFTRMSTLPWICSACSALSGMLVRSAKSSWTTAGACRLEGWAECSSSCLTLSSSPTRRDARMTLQPAA</sequence>
<name>A0A6B0U305_IXORI</name>
<keyword evidence="1" id="KW-0732">Signal</keyword>